<evidence type="ECO:0000313" key="3">
    <source>
        <dbReference type="EMBL" id="MDH4571030.1"/>
    </source>
</evidence>
<evidence type="ECO:0000313" key="4">
    <source>
        <dbReference type="Proteomes" id="UP001162135"/>
    </source>
</evidence>
<keyword evidence="1" id="KW-0812">Transmembrane</keyword>
<reference evidence="3" key="1">
    <citation type="journal article" date="2015" name="Antonie Van Leeuwenhoek">
        <title>Comparative 16S rRNA signatures and multilocus sequence analysis for the genus Salinicola and description of Salinicola acroporae sp. nov., isolated from coral Acropora digitifera.</title>
        <authorList>
            <person name="Lepcha R.T."/>
            <person name="Poddar A."/>
            <person name="Schumann P."/>
            <person name="Das S.K."/>
        </authorList>
    </citation>
    <scope>NUCLEOTIDE SEQUENCE</scope>
    <source>
        <strain evidence="3">S4-41</strain>
    </source>
</reference>
<comment type="caution">
    <text evidence="3">The sequence shown here is derived from an EMBL/GenBank/DDBJ whole genome shotgun (WGS) entry which is preliminary data.</text>
</comment>
<dbReference type="SUPFAM" id="SSF57987">
    <property type="entry name" value="Inovirus (filamentous phage) major coat protein"/>
    <property type="match status" value="1"/>
</dbReference>
<keyword evidence="1" id="KW-1133">Transmembrane helix</keyword>
<feature type="signal peptide" evidence="2">
    <location>
        <begin position="1"/>
        <end position="39"/>
    </location>
</feature>
<dbReference type="InterPro" id="IPR023390">
    <property type="entry name" value="Phage_M13_G8P_capsid_dom_sf"/>
</dbReference>
<accession>A0ABT6HZU3</accession>
<organism evidence="3 4">
    <name type="scientific">Salinicola acroporae</name>
    <dbReference type="NCBI Taxonomy" id="1541440"/>
    <lineage>
        <taxon>Bacteria</taxon>
        <taxon>Pseudomonadati</taxon>
        <taxon>Pseudomonadota</taxon>
        <taxon>Gammaproteobacteria</taxon>
        <taxon>Oceanospirillales</taxon>
        <taxon>Halomonadaceae</taxon>
        <taxon>Salinicola</taxon>
    </lineage>
</organism>
<reference evidence="3" key="2">
    <citation type="submission" date="2017-11" db="EMBL/GenBank/DDBJ databases">
        <authorList>
            <person name="Das S.K."/>
        </authorList>
    </citation>
    <scope>NUCLEOTIDE SEQUENCE</scope>
    <source>
        <strain evidence="3">S4-41</strain>
    </source>
</reference>
<dbReference type="Pfam" id="PF19199">
    <property type="entry name" value="Phage_coatGP8"/>
    <property type="match status" value="1"/>
</dbReference>
<dbReference type="Proteomes" id="UP001162135">
    <property type="component" value="Unassembled WGS sequence"/>
</dbReference>
<evidence type="ECO:0000256" key="1">
    <source>
        <dbReference type="SAM" id="Phobius"/>
    </source>
</evidence>
<sequence length="89" mass="8894">MKTQLKNAVARTRNIAKSVSGKAALVGAGSLAGTGAAMASEGSQPWSEAFSTLSVQATGMAAEAWPVVVGVVGSLLAIGLFKKFANKAT</sequence>
<evidence type="ECO:0000256" key="2">
    <source>
        <dbReference type="SAM" id="SignalP"/>
    </source>
</evidence>
<dbReference type="Gene3D" id="1.20.5.80">
    <property type="match status" value="1"/>
</dbReference>
<keyword evidence="4" id="KW-1185">Reference proteome</keyword>
<dbReference type="RefSeq" id="WP_110715051.1">
    <property type="nucleotide sequence ID" value="NZ_PGFS01000001.1"/>
</dbReference>
<gene>
    <name evidence="3" type="ORF">CUR86_00155</name>
</gene>
<dbReference type="PIRSF" id="PIRSF004117">
    <property type="entry name" value="Phage_coat_B"/>
    <property type="match status" value="1"/>
</dbReference>
<dbReference type="InterPro" id="IPR008020">
    <property type="entry name" value="G8P"/>
</dbReference>
<protein>
    <recommendedName>
        <fullName evidence="5">Phage coat protein</fullName>
    </recommendedName>
</protein>
<keyword evidence="2" id="KW-0732">Signal</keyword>
<name>A0ABT6HZU3_9GAMM</name>
<proteinExistence type="predicted"/>
<keyword evidence="1" id="KW-0472">Membrane</keyword>
<feature type="transmembrane region" description="Helical" evidence="1">
    <location>
        <begin position="63"/>
        <end position="81"/>
    </location>
</feature>
<dbReference type="EMBL" id="PGFS01000001">
    <property type="protein sequence ID" value="MDH4571030.1"/>
    <property type="molecule type" value="Genomic_DNA"/>
</dbReference>
<feature type="chain" id="PRO_5045958340" description="Phage coat protein" evidence="2">
    <location>
        <begin position="40"/>
        <end position="89"/>
    </location>
</feature>
<evidence type="ECO:0008006" key="5">
    <source>
        <dbReference type="Google" id="ProtNLM"/>
    </source>
</evidence>